<sequence length="296" mass="33931">MNKSNFFTASDGAVLYFEDQGTGVPFLLMPGFLATTKFFRKNIEELSKKYRVIVFDPRGQGRSGKVCGGNTMERNALDIRDLIEHLQLEDVILGGWSMGSSVVISYAAMTQEAHLKGLVLIDGSLFPVSPDEWNKHRSRNYNIDNWLDNYMPLVYDRDDFYERFVARISNGAMTQEDREWVMEEFMKTPPWSALEFHYDFCHTDNYSNLKKLTVPVSIFGGSSDAYGLEMVDAFASQIRGYVELNKFYNSGHMMFYYESNKFNECISRFIDHVAADKSRGLTEESRHVCGEAPAFN</sequence>
<reference evidence="4" key="1">
    <citation type="submission" date="2019-11" db="EMBL/GenBank/DDBJ databases">
        <authorList>
            <person name="Feng L."/>
        </authorList>
    </citation>
    <scope>NUCLEOTIDE SEQUENCE</scope>
    <source>
        <strain evidence="4">CsymbiosumLFYP84</strain>
    </source>
</reference>
<dbReference type="GO" id="GO:0016020">
    <property type="term" value="C:membrane"/>
    <property type="evidence" value="ECO:0007669"/>
    <property type="project" value="TreeGrafter"/>
</dbReference>
<name>A0A6N3DAN5_CLOSY</name>
<gene>
    <name evidence="4" type="primary">ydjP</name>
    <name evidence="4" type="ORF">CSLFYP84_01705</name>
    <name evidence="3" type="ORF">K5I21_24400</name>
</gene>
<dbReference type="SUPFAM" id="SSF53474">
    <property type="entry name" value="alpha/beta-Hydrolases"/>
    <property type="match status" value="1"/>
</dbReference>
<reference evidence="3" key="2">
    <citation type="journal article" date="2022" name="Cell Host Microbe">
        <title>Colonization of the live biotherapeutic product VE303 and modulation of the microbiota and metabolites in healthy volunteers.</title>
        <authorList>
            <person name="Dsouza M."/>
            <person name="Menon R."/>
            <person name="Crossette E."/>
            <person name="Bhattarai S.K."/>
            <person name="Schneider J."/>
            <person name="Kim Y.G."/>
            <person name="Reddy S."/>
            <person name="Caballero S."/>
            <person name="Felix C."/>
            <person name="Cornacchione L."/>
            <person name="Hendrickson J."/>
            <person name="Watson A.R."/>
            <person name="Minot S.S."/>
            <person name="Greenfield N."/>
            <person name="Schopf L."/>
            <person name="Szabady R."/>
            <person name="Patarroyo J."/>
            <person name="Smith W."/>
            <person name="Harrison P."/>
            <person name="Kuijper E.J."/>
            <person name="Kelly C.P."/>
            <person name="Olle B."/>
            <person name="Bobilev D."/>
            <person name="Silber J.L."/>
            <person name="Bucci V."/>
            <person name="Roberts B."/>
            <person name="Faith J."/>
            <person name="Norman J.M."/>
        </authorList>
    </citation>
    <scope>NUCLEOTIDE SEQUENCE</scope>
    <source>
        <strain evidence="3">VE303-04</strain>
    </source>
</reference>
<dbReference type="AlphaFoldDB" id="A0A6N3DAN5"/>
<evidence type="ECO:0000313" key="4">
    <source>
        <dbReference type="EMBL" id="VYU25485.1"/>
    </source>
</evidence>
<dbReference type="EMBL" id="JAINVB010000002">
    <property type="protein sequence ID" value="MCK0088949.1"/>
    <property type="molecule type" value="Genomic_DNA"/>
</dbReference>
<protein>
    <submittedName>
        <fullName evidence="4">AB hydrolase superfamily protein YdjP</fullName>
        <ecNumber evidence="4">3.-.-.-</ecNumber>
    </submittedName>
    <submittedName>
        <fullName evidence="3">Alpha/beta hydrolase</fullName>
    </submittedName>
</protein>
<proteinExistence type="predicted"/>
<dbReference type="Proteomes" id="UP001203136">
    <property type="component" value="Unassembled WGS sequence"/>
</dbReference>
<dbReference type="GO" id="GO:0016787">
    <property type="term" value="F:hydrolase activity"/>
    <property type="evidence" value="ECO:0007669"/>
    <property type="project" value="UniProtKB-KW"/>
</dbReference>
<feature type="domain" description="AB hydrolase-1" evidence="2">
    <location>
        <begin position="25"/>
        <end position="156"/>
    </location>
</feature>
<dbReference type="RefSeq" id="WP_003498123.1">
    <property type="nucleotide sequence ID" value="NZ_CABKPP010000001.1"/>
</dbReference>
<dbReference type="PANTHER" id="PTHR43798">
    <property type="entry name" value="MONOACYLGLYCEROL LIPASE"/>
    <property type="match status" value="1"/>
</dbReference>
<dbReference type="InterPro" id="IPR029058">
    <property type="entry name" value="AB_hydrolase_fold"/>
</dbReference>
<dbReference type="Gene3D" id="3.40.50.1820">
    <property type="entry name" value="alpha/beta hydrolase"/>
    <property type="match status" value="1"/>
</dbReference>
<evidence type="ECO:0000313" key="3">
    <source>
        <dbReference type="EMBL" id="MCK0088949.1"/>
    </source>
</evidence>
<evidence type="ECO:0000259" key="2">
    <source>
        <dbReference type="Pfam" id="PF00561"/>
    </source>
</evidence>
<dbReference type="EC" id="3.-.-.-" evidence="4"/>
<dbReference type="InterPro" id="IPR050266">
    <property type="entry name" value="AB_hydrolase_sf"/>
</dbReference>
<keyword evidence="1 4" id="KW-0378">Hydrolase</keyword>
<dbReference type="InterPro" id="IPR000073">
    <property type="entry name" value="AB_hydrolase_1"/>
</dbReference>
<accession>A0A6N3DAN5</accession>
<dbReference type="Pfam" id="PF00561">
    <property type="entry name" value="Abhydrolase_1"/>
    <property type="match status" value="1"/>
</dbReference>
<organism evidence="4">
    <name type="scientific">Clostridium symbiosum</name>
    <name type="common">Bacteroides symbiosus</name>
    <dbReference type="NCBI Taxonomy" id="1512"/>
    <lineage>
        <taxon>Bacteria</taxon>
        <taxon>Bacillati</taxon>
        <taxon>Bacillota</taxon>
        <taxon>Clostridia</taxon>
        <taxon>Lachnospirales</taxon>
        <taxon>Lachnospiraceae</taxon>
        <taxon>Otoolea</taxon>
    </lineage>
</organism>
<dbReference type="EMBL" id="CACRUA010000022">
    <property type="protein sequence ID" value="VYU25485.1"/>
    <property type="molecule type" value="Genomic_DNA"/>
</dbReference>
<dbReference type="PANTHER" id="PTHR43798:SF31">
    <property type="entry name" value="AB HYDROLASE SUPERFAMILY PROTEIN YCLE"/>
    <property type="match status" value="1"/>
</dbReference>
<evidence type="ECO:0000256" key="1">
    <source>
        <dbReference type="ARBA" id="ARBA00022801"/>
    </source>
</evidence>